<reference evidence="3 4" key="1">
    <citation type="submission" date="2017-06" db="EMBL/GenBank/DDBJ databases">
        <title>Ant-infecting Ophiocordyceps genomes reveal a high diversity of potential behavioral manipulation genes and a possible major role for enterotoxins.</title>
        <authorList>
            <person name="De Bekker C."/>
            <person name="Evans H.C."/>
            <person name="Brachmann A."/>
            <person name="Hughes D.P."/>
        </authorList>
    </citation>
    <scope>NUCLEOTIDE SEQUENCE [LARGE SCALE GENOMIC DNA]</scope>
    <source>
        <strain evidence="3 4">Map16</strain>
    </source>
</reference>
<gene>
    <name evidence="3" type="ORF">CDD80_7610</name>
</gene>
<feature type="compositionally biased region" description="Basic and acidic residues" evidence="1">
    <location>
        <begin position="142"/>
        <end position="157"/>
    </location>
</feature>
<evidence type="ECO:0000313" key="4">
    <source>
        <dbReference type="Proteomes" id="UP000226431"/>
    </source>
</evidence>
<evidence type="ECO:0000313" key="3">
    <source>
        <dbReference type="EMBL" id="PHH68309.1"/>
    </source>
</evidence>
<proteinExistence type="predicted"/>
<dbReference type="OrthoDB" id="5392646at2759"/>
<accession>A0A2C5XDE0</accession>
<evidence type="ECO:0000259" key="2">
    <source>
        <dbReference type="Pfam" id="PF20776"/>
    </source>
</evidence>
<feature type="region of interest" description="Disordered" evidence="1">
    <location>
        <begin position="113"/>
        <end position="225"/>
    </location>
</feature>
<dbReference type="Proteomes" id="UP000226431">
    <property type="component" value="Unassembled WGS sequence"/>
</dbReference>
<evidence type="ECO:0000256" key="1">
    <source>
        <dbReference type="SAM" id="MobiDB-lite"/>
    </source>
</evidence>
<comment type="caution">
    <text evidence="3">The sequence shown here is derived from an EMBL/GenBank/DDBJ whole genome shotgun (WGS) entry which is preliminary data.</text>
</comment>
<feature type="domain" description="SLS1 N-terminal" evidence="2">
    <location>
        <begin position="294"/>
        <end position="394"/>
    </location>
</feature>
<feature type="region of interest" description="Disordered" evidence="1">
    <location>
        <begin position="61"/>
        <end position="80"/>
    </location>
</feature>
<protein>
    <recommendedName>
        <fullName evidence="2">SLS1 N-terminal domain-containing protein</fullName>
    </recommendedName>
</protein>
<sequence>MLSRASRTMRFVSGPAVRTKEDVEAMLSGASDFGQSTSQSSSDVRSSLEVEALLSGTAEFPASRKTVQKRPKKQAQTPLPFNWVQVSKQGRRGTFAADVGLVAARPEAATQGGFQFDMDDEPVESDDNQQQVGSREGIVRFGAEDEPQRLSHGKLDNESQLDQQVEAEDGSKPVAPRHKKSPAKAKASPVSRPDIEQPDYGLDEQDESEPQQYLPPLPRTPKRRSTQFTHASLGFVSLGKPAAALITTDINVSRRRKAKERKLSFIDEANSTGSIPLSCEDVLVDPTANESSADAMQRLSRNLDELRPKDKTSLTEHEVKRLAKKLMDGFTMQQLVDYYRQDTAYGLQTYDAPPYPWIVEHQPWQALHSISLHRLKPKRRQAILVVTQKWKLDITEQIEGQGSMTIKLKPDIYKLIARAFTSFPP</sequence>
<keyword evidence="4" id="KW-1185">Reference proteome</keyword>
<dbReference type="InterPro" id="IPR048400">
    <property type="entry name" value="SLS1_N"/>
</dbReference>
<dbReference type="Pfam" id="PF20776">
    <property type="entry name" value="SLS1_N"/>
    <property type="match status" value="1"/>
</dbReference>
<dbReference type="STRING" id="2004952.A0A2C5XDE0"/>
<dbReference type="AlphaFoldDB" id="A0A2C5XDE0"/>
<name>A0A2C5XDE0_9HYPO</name>
<organism evidence="3 4">
    <name type="scientific">Ophiocordyceps camponoti-rufipedis</name>
    <dbReference type="NCBI Taxonomy" id="2004952"/>
    <lineage>
        <taxon>Eukaryota</taxon>
        <taxon>Fungi</taxon>
        <taxon>Dikarya</taxon>
        <taxon>Ascomycota</taxon>
        <taxon>Pezizomycotina</taxon>
        <taxon>Sordariomycetes</taxon>
        <taxon>Hypocreomycetidae</taxon>
        <taxon>Hypocreales</taxon>
        <taxon>Ophiocordycipitaceae</taxon>
        <taxon>Ophiocordyceps</taxon>
    </lineage>
</organism>
<dbReference type="EMBL" id="NJES01000996">
    <property type="protein sequence ID" value="PHH68309.1"/>
    <property type="molecule type" value="Genomic_DNA"/>
</dbReference>
<feature type="compositionally biased region" description="Acidic residues" evidence="1">
    <location>
        <begin position="117"/>
        <end position="127"/>
    </location>
</feature>